<dbReference type="Proteomes" id="UP000777935">
    <property type="component" value="Unassembled WGS sequence"/>
</dbReference>
<evidence type="ECO:0000313" key="5">
    <source>
        <dbReference type="EMBL" id="NSX54058.1"/>
    </source>
</evidence>
<sequence length="307" mass="32204">MTDWRTQIDAAADRIDAYIVRTPVLKLDAFDLGYPVEIKLEQMQHTGSFKARGAFNNLLTRDVPRVGIVAASGGNHGAAVAFAARTLGYKARIYVPEIAGPAKIALIERTGADLHVIPGTYANALEAAQHYEAETGAIQIHAYDAMETVVGQGTLAREWQAQGLEADTVIIAVGGGGLIGGALAWFGGVRRVIAVEPVQAATLHTALQHGPETAVEVSGVAANALGARQIGRIAYDLAQQHLTASMTVTDEAIIAAQRALWIHARQLTEPAGAVALAALTSGEYQPEPDEKVAILICGGNIAPDPLA</sequence>
<dbReference type="EMBL" id="JABUFE010000002">
    <property type="protein sequence ID" value="NSX54058.1"/>
    <property type="molecule type" value="Genomic_DNA"/>
</dbReference>
<dbReference type="PROSITE" id="PS00165">
    <property type="entry name" value="DEHYDRATASE_SER_THR"/>
    <property type="match status" value="1"/>
</dbReference>
<reference evidence="5 6" key="1">
    <citation type="submission" date="2020-06" db="EMBL/GenBank/DDBJ databases">
        <title>Sulfitobacter algicola sp. nov., isolated from green algae.</title>
        <authorList>
            <person name="Wang C."/>
        </authorList>
    </citation>
    <scope>NUCLEOTIDE SEQUENCE [LARGE SCALE GENOMIC DNA]</scope>
    <source>
        <strain evidence="5 6">1151</strain>
    </source>
</reference>
<feature type="domain" description="Tryptophan synthase beta chain-like PALP" evidence="4">
    <location>
        <begin position="18"/>
        <end position="298"/>
    </location>
</feature>
<evidence type="ECO:0000259" key="4">
    <source>
        <dbReference type="Pfam" id="PF00291"/>
    </source>
</evidence>
<keyword evidence="6" id="KW-1185">Reference proteome</keyword>
<dbReference type="InterPro" id="IPR001926">
    <property type="entry name" value="TrpB-like_PALP"/>
</dbReference>
<dbReference type="RefSeq" id="WP_174135691.1">
    <property type="nucleotide sequence ID" value="NZ_JABUFE010000002.1"/>
</dbReference>
<dbReference type="PANTHER" id="PTHR48078">
    <property type="entry name" value="THREONINE DEHYDRATASE, MITOCHONDRIAL-RELATED"/>
    <property type="match status" value="1"/>
</dbReference>
<dbReference type="InterPro" id="IPR036052">
    <property type="entry name" value="TrpB-like_PALP_sf"/>
</dbReference>
<keyword evidence="3" id="KW-0456">Lyase</keyword>
<accession>A0ABX2IV38</accession>
<dbReference type="SUPFAM" id="SSF53686">
    <property type="entry name" value="Tryptophan synthase beta subunit-like PLP-dependent enzymes"/>
    <property type="match status" value="1"/>
</dbReference>
<dbReference type="InterPro" id="IPR000634">
    <property type="entry name" value="Ser/Thr_deHydtase_PyrdxlP-BS"/>
</dbReference>
<evidence type="ECO:0000256" key="1">
    <source>
        <dbReference type="ARBA" id="ARBA00001933"/>
    </source>
</evidence>
<evidence type="ECO:0000256" key="3">
    <source>
        <dbReference type="ARBA" id="ARBA00023239"/>
    </source>
</evidence>
<proteinExistence type="predicted"/>
<evidence type="ECO:0000313" key="6">
    <source>
        <dbReference type="Proteomes" id="UP000777935"/>
    </source>
</evidence>
<comment type="cofactor">
    <cofactor evidence="1">
        <name>pyridoxal 5'-phosphate</name>
        <dbReference type="ChEBI" id="CHEBI:597326"/>
    </cofactor>
</comment>
<comment type="caution">
    <text evidence="5">The sequence shown here is derived from an EMBL/GenBank/DDBJ whole genome shotgun (WGS) entry which is preliminary data.</text>
</comment>
<dbReference type="InterPro" id="IPR050147">
    <property type="entry name" value="Ser/Thr_Dehydratase"/>
</dbReference>
<evidence type="ECO:0000256" key="2">
    <source>
        <dbReference type="ARBA" id="ARBA00022898"/>
    </source>
</evidence>
<dbReference type="NCBIfam" id="NF006094">
    <property type="entry name" value="PRK08246.1"/>
    <property type="match status" value="1"/>
</dbReference>
<gene>
    <name evidence="5" type="ORF">HRQ87_04500</name>
</gene>
<organism evidence="5 6">
    <name type="scientific">Parasulfitobacter algicola</name>
    <dbReference type="NCBI Taxonomy" id="2614809"/>
    <lineage>
        <taxon>Bacteria</taxon>
        <taxon>Pseudomonadati</taxon>
        <taxon>Pseudomonadota</taxon>
        <taxon>Alphaproteobacteria</taxon>
        <taxon>Rhodobacterales</taxon>
        <taxon>Roseobacteraceae</taxon>
        <taxon>Parasulfitobacter</taxon>
    </lineage>
</organism>
<dbReference type="Pfam" id="PF00291">
    <property type="entry name" value="PALP"/>
    <property type="match status" value="1"/>
</dbReference>
<dbReference type="PANTHER" id="PTHR48078:SF6">
    <property type="entry name" value="L-THREONINE DEHYDRATASE CATABOLIC TDCB"/>
    <property type="match status" value="1"/>
</dbReference>
<name>A0ABX2IV38_9RHOB</name>
<keyword evidence="2" id="KW-0663">Pyridoxal phosphate</keyword>
<protein>
    <submittedName>
        <fullName evidence="5">Threonine/serine dehydratase</fullName>
    </submittedName>
</protein>
<dbReference type="Gene3D" id="3.40.50.1100">
    <property type="match status" value="2"/>
</dbReference>